<protein>
    <submittedName>
        <fullName evidence="1">Uncharacterized protein</fullName>
    </submittedName>
</protein>
<dbReference type="AlphaFoldDB" id="A0A1H3L6R3"/>
<dbReference type="Proteomes" id="UP000199035">
    <property type="component" value="Unassembled WGS sequence"/>
</dbReference>
<name>A0A1H3L6R3_9GAMM</name>
<organism evidence="1 2">
    <name type="scientific">Acinetobacter kyonggiensis</name>
    <dbReference type="NCBI Taxonomy" id="595670"/>
    <lineage>
        <taxon>Bacteria</taxon>
        <taxon>Pseudomonadati</taxon>
        <taxon>Pseudomonadota</taxon>
        <taxon>Gammaproteobacteria</taxon>
        <taxon>Moraxellales</taxon>
        <taxon>Moraxellaceae</taxon>
        <taxon>Acinetobacter</taxon>
    </lineage>
</organism>
<evidence type="ECO:0000313" key="1">
    <source>
        <dbReference type="EMBL" id="SDY59899.1"/>
    </source>
</evidence>
<sequence length="122" mass="13953">MTKEEFRANLYTALVATTQNPIVIQEQIKIAEEFVFLDTSVSSERLDTMDQTIKAVCDKTLAGTEACKTRQDLLQAVLNDPLRHRLRTYKSQLLAYTENSKRDPVNALFEDLFSVLEMNHSL</sequence>
<evidence type="ECO:0000313" key="2">
    <source>
        <dbReference type="Proteomes" id="UP000199035"/>
    </source>
</evidence>
<proteinExistence type="predicted"/>
<dbReference type="RefSeq" id="WP_092691188.1">
    <property type="nucleotide sequence ID" value="NZ_FNPK01000016.1"/>
</dbReference>
<keyword evidence="2" id="KW-1185">Reference proteome</keyword>
<gene>
    <name evidence="1" type="ORF">SAMN05421643_11621</name>
</gene>
<reference evidence="2" key="1">
    <citation type="submission" date="2016-10" db="EMBL/GenBank/DDBJ databases">
        <authorList>
            <person name="Varghese N."/>
            <person name="Submissions S."/>
        </authorList>
    </citation>
    <scope>NUCLEOTIDE SEQUENCE [LARGE SCALE GENOMIC DNA]</scope>
    <source>
        <strain evidence="2">ANC 5109</strain>
    </source>
</reference>
<dbReference type="EMBL" id="FNPK01000016">
    <property type="protein sequence ID" value="SDY59899.1"/>
    <property type="molecule type" value="Genomic_DNA"/>
</dbReference>
<accession>A0A1H3L6R3</accession>
<dbReference type="STRING" id="595670.SAMN05421643_11621"/>